<comment type="caution">
    <text evidence="2">The sequence shown here is derived from an EMBL/GenBank/DDBJ whole genome shotgun (WGS) entry which is preliminary data.</text>
</comment>
<reference evidence="3" key="1">
    <citation type="submission" date="2017-09" db="EMBL/GenBank/DDBJ databases">
        <title>Depth-based differentiation of microbial function through sediment-hosted aquifers and enrichment of novel symbionts in the deep terrestrial subsurface.</title>
        <authorList>
            <person name="Probst A.J."/>
            <person name="Ladd B."/>
            <person name="Jarett J.K."/>
            <person name="Geller-Mcgrath D.E."/>
            <person name="Sieber C.M.K."/>
            <person name="Emerson J.B."/>
            <person name="Anantharaman K."/>
            <person name="Thomas B.C."/>
            <person name="Malmstrom R."/>
            <person name="Stieglmeier M."/>
            <person name="Klingl A."/>
            <person name="Woyke T."/>
            <person name="Ryan C.M."/>
            <person name="Banfield J.F."/>
        </authorList>
    </citation>
    <scope>NUCLEOTIDE SEQUENCE [LARGE SCALE GENOMIC DNA]</scope>
</reference>
<dbReference type="AlphaFoldDB" id="A0A2M8EPC1"/>
<evidence type="ECO:0000313" key="3">
    <source>
        <dbReference type="Proteomes" id="UP000230251"/>
    </source>
</evidence>
<accession>A0A2M8EPC1</accession>
<dbReference type="EMBL" id="PFSI01000032">
    <property type="protein sequence ID" value="PJC24584.1"/>
    <property type="molecule type" value="Genomic_DNA"/>
</dbReference>
<dbReference type="GO" id="GO:0045900">
    <property type="term" value="P:negative regulation of translational elongation"/>
    <property type="evidence" value="ECO:0007669"/>
    <property type="project" value="TreeGrafter"/>
</dbReference>
<dbReference type="GO" id="GO:0022627">
    <property type="term" value="C:cytosolic small ribosomal subunit"/>
    <property type="evidence" value="ECO:0007669"/>
    <property type="project" value="TreeGrafter"/>
</dbReference>
<sequence length="105" mass="12096">MRITQIVGTNMDLTDAIKERVEKRMKSIEKICKDVEPCDVAVDVGKTTKGQNKGKIFRAEYNLTVPGTFLRAETVEEDLYSAIDKAAKDLKRQMKEYKRKQKKNK</sequence>
<dbReference type="InterPro" id="IPR003489">
    <property type="entry name" value="RHF/RaiA"/>
</dbReference>
<gene>
    <name evidence="2" type="primary">raiA</name>
    <name evidence="2" type="ORF">CO057_02125</name>
</gene>
<dbReference type="InterPro" id="IPR050574">
    <property type="entry name" value="HPF/YfiA_ribosome-assoc"/>
</dbReference>
<organism evidence="2 3">
    <name type="scientific">Candidatus Uhrbacteria bacterium CG_4_9_14_0_2_um_filter_41_50</name>
    <dbReference type="NCBI Taxonomy" id="1975031"/>
    <lineage>
        <taxon>Bacteria</taxon>
        <taxon>Candidatus Uhriibacteriota</taxon>
    </lineage>
</organism>
<dbReference type="GO" id="GO:0043024">
    <property type="term" value="F:ribosomal small subunit binding"/>
    <property type="evidence" value="ECO:0007669"/>
    <property type="project" value="TreeGrafter"/>
</dbReference>
<proteinExistence type="predicted"/>
<dbReference type="Pfam" id="PF02482">
    <property type="entry name" value="Ribosomal_S30AE"/>
    <property type="match status" value="1"/>
</dbReference>
<dbReference type="PANTHER" id="PTHR33231:SF1">
    <property type="entry name" value="30S RIBOSOMAL PROTEIN"/>
    <property type="match status" value="1"/>
</dbReference>
<dbReference type="Proteomes" id="UP000230251">
    <property type="component" value="Unassembled WGS sequence"/>
</dbReference>
<dbReference type="CDD" id="cd00552">
    <property type="entry name" value="RaiA"/>
    <property type="match status" value="1"/>
</dbReference>
<keyword evidence="1" id="KW-0810">Translation regulation</keyword>
<dbReference type="NCBIfam" id="TIGR00741">
    <property type="entry name" value="yfiA"/>
    <property type="match status" value="1"/>
</dbReference>
<evidence type="ECO:0000313" key="2">
    <source>
        <dbReference type="EMBL" id="PJC24584.1"/>
    </source>
</evidence>
<dbReference type="PANTHER" id="PTHR33231">
    <property type="entry name" value="30S RIBOSOMAL PROTEIN"/>
    <property type="match status" value="1"/>
</dbReference>
<name>A0A2M8EPC1_9BACT</name>
<dbReference type="InterPro" id="IPR036567">
    <property type="entry name" value="RHF-like"/>
</dbReference>
<dbReference type="Gene3D" id="3.30.160.100">
    <property type="entry name" value="Ribosome hibernation promotion factor-like"/>
    <property type="match status" value="1"/>
</dbReference>
<evidence type="ECO:0000256" key="1">
    <source>
        <dbReference type="ARBA" id="ARBA00022845"/>
    </source>
</evidence>
<protein>
    <submittedName>
        <fullName evidence="2">Ribosomal subunit interface protein</fullName>
    </submittedName>
</protein>
<dbReference type="SUPFAM" id="SSF69754">
    <property type="entry name" value="Ribosome binding protein Y (YfiA homologue)"/>
    <property type="match status" value="1"/>
</dbReference>